<evidence type="ECO:0000256" key="4">
    <source>
        <dbReference type="ARBA" id="ARBA00022692"/>
    </source>
</evidence>
<evidence type="ECO:0000256" key="2">
    <source>
        <dbReference type="ARBA" id="ARBA00005887"/>
    </source>
</evidence>
<evidence type="ECO:0000256" key="1">
    <source>
        <dbReference type="ARBA" id="ARBA00004141"/>
    </source>
</evidence>
<feature type="transmembrane region" description="Helical" evidence="8">
    <location>
        <begin position="274"/>
        <end position="290"/>
    </location>
</feature>
<dbReference type="RefSeq" id="WP_138084153.1">
    <property type="nucleotide sequence ID" value="NZ_VAUV01000001.1"/>
</dbReference>
<comment type="caution">
    <text evidence="10">The sequence shown here is derived from an EMBL/GenBank/DDBJ whole genome shotgun (WGS) entry which is preliminary data.</text>
</comment>
<comment type="similarity">
    <text evidence="2">Belongs to the ammonia transporter channel (TC 1.A.11.2) family.</text>
</comment>
<accession>A0A5R8KLF0</accession>
<feature type="transmembrane region" description="Helical" evidence="8">
    <location>
        <begin position="352"/>
        <end position="374"/>
    </location>
</feature>
<dbReference type="EMBL" id="VAUV01000001">
    <property type="protein sequence ID" value="TLD72529.1"/>
    <property type="molecule type" value="Genomic_DNA"/>
</dbReference>
<keyword evidence="5 8" id="KW-1133">Transmembrane helix</keyword>
<evidence type="ECO:0000313" key="10">
    <source>
        <dbReference type="EMBL" id="TLD72529.1"/>
    </source>
</evidence>
<name>A0A5R8KLF0_9BACT</name>
<dbReference type="Proteomes" id="UP000306196">
    <property type="component" value="Unassembled WGS sequence"/>
</dbReference>
<dbReference type="PANTHER" id="PTHR11730:SF6">
    <property type="entry name" value="AMMONIUM TRANSPORTER"/>
    <property type="match status" value="1"/>
</dbReference>
<dbReference type="OrthoDB" id="9814202at2"/>
<dbReference type="SUPFAM" id="SSF111352">
    <property type="entry name" value="Ammonium transporter"/>
    <property type="match status" value="1"/>
</dbReference>
<evidence type="ECO:0000256" key="6">
    <source>
        <dbReference type="ARBA" id="ARBA00023136"/>
    </source>
</evidence>
<dbReference type="PANTHER" id="PTHR11730">
    <property type="entry name" value="AMMONIUM TRANSPORTER"/>
    <property type="match status" value="1"/>
</dbReference>
<keyword evidence="3" id="KW-0813">Transport</keyword>
<feature type="transmembrane region" description="Helical" evidence="8">
    <location>
        <begin position="152"/>
        <end position="173"/>
    </location>
</feature>
<feature type="transmembrane region" description="Helical" evidence="8">
    <location>
        <begin position="386"/>
        <end position="410"/>
    </location>
</feature>
<dbReference type="InterPro" id="IPR024041">
    <property type="entry name" value="NH4_transpt_AmtB-like_dom"/>
</dbReference>
<feature type="transmembrane region" description="Helical" evidence="8">
    <location>
        <begin position="231"/>
        <end position="254"/>
    </location>
</feature>
<keyword evidence="7" id="KW-0924">Ammonia transport</keyword>
<feature type="transmembrane region" description="Helical" evidence="8">
    <location>
        <begin position="52"/>
        <end position="71"/>
    </location>
</feature>
<evidence type="ECO:0000256" key="8">
    <source>
        <dbReference type="SAM" id="Phobius"/>
    </source>
</evidence>
<keyword evidence="11" id="KW-1185">Reference proteome</keyword>
<dbReference type="GO" id="GO:0097272">
    <property type="term" value="P:ammonium homeostasis"/>
    <property type="evidence" value="ECO:0007669"/>
    <property type="project" value="TreeGrafter"/>
</dbReference>
<feature type="transmembrane region" description="Helical" evidence="8">
    <location>
        <begin position="193"/>
        <end position="210"/>
    </location>
</feature>
<feature type="transmembrane region" description="Helical" evidence="8">
    <location>
        <begin position="297"/>
        <end position="314"/>
    </location>
</feature>
<sequence length="469" mass="49121">MEEDAVKFLGTFVSESFYYWASVIMLMIHVGFLAYEGGVARTKNVLATMTKNLLTLCSVGISFFLFGWWVYNAFPLFPFGPLLGPWTDAESLSDSGKAAMGLVEASYPWSPAVGPNPGDHLTGVFVFAFALFAMTTGSIMSGALIERAKMGGYLILSVILGSVCWVIGGAWGWNPYGWFFTKLGYHDFGCSAVVHGIAGFFTLGVLMVLGPRIGKYVNGKPVAILPHNLPLTLVGLMCIFVGFFGFLAACAIMLPGQAGIITIYGTPMTLSSMGLNTLLALAAGIIGAYISSKGDPFFTISGGLAGIITIGAGIDLYQPALIIVLAFAGAFLMPKIAMFIEKKGVDDVVGAVAVHGFCGFIGAVLPGIFAAGYVQGEGIPPISFVGQLTCALVCCVILGFLPGLGSAYVLQKFGLLRVSKEEEIEGLDLADCGYGAYPEAGVSGITMKPAPDPEIVATAPATKLATESA</sequence>
<protein>
    <submittedName>
        <fullName evidence="10">Ammonium transporter</fullName>
    </submittedName>
</protein>
<feature type="transmembrane region" description="Helical" evidence="8">
    <location>
        <begin position="320"/>
        <end position="340"/>
    </location>
</feature>
<keyword evidence="4 8" id="KW-0812">Transmembrane</keyword>
<gene>
    <name evidence="10" type="ORF">FEM03_00165</name>
</gene>
<feature type="transmembrane region" description="Helical" evidence="8">
    <location>
        <begin position="17"/>
        <end position="40"/>
    </location>
</feature>
<comment type="subcellular location">
    <subcellularLocation>
        <location evidence="1">Membrane</location>
        <topology evidence="1">Multi-pass membrane protein</topology>
    </subcellularLocation>
</comment>
<reference evidence="10 11" key="1">
    <citation type="submission" date="2019-05" db="EMBL/GenBank/DDBJ databases">
        <title>Verrucobacter flavum gen. nov., sp. nov. a new member of the family Verrucomicrobiaceae.</title>
        <authorList>
            <person name="Szuroczki S."/>
            <person name="Abbaszade G."/>
            <person name="Szabo A."/>
            <person name="Felfoldi T."/>
            <person name="Schumann P."/>
            <person name="Boka K."/>
            <person name="Keki Z."/>
            <person name="Toumi M."/>
            <person name="Toth E."/>
        </authorList>
    </citation>
    <scope>NUCLEOTIDE SEQUENCE [LARGE SCALE GENOMIC DNA]</scope>
    <source>
        <strain evidence="10 11">MG-N-17</strain>
    </source>
</reference>
<keyword evidence="6 8" id="KW-0472">Membrane</keyword>
<dbReference type="GO" id="GO:0016020">
    <property type="term" value="C:membrane"/>
    <property type="evidence" value="ECO:0007669"/>
    <property type="project" value="UniProtKB-SubCell"/>
</dbReference>
<organism evidence="10 11">
    <name type="scientific">Phragmitibacter flavus</name>
    <dbReference type="NCBI Taxonomy" id="2576071"/>
    <lineage>
        <taxon>Bacteria</taxon>
        <taxon>Pseudomonadati</taxon>
        <taxon>Verrucomicrobiota</taxon>
        <taxon>Verrucomicrobiia</taxon>
        <taxon>Verrucomicrobiales</taxon>
        <taxon>Verrucomicrobiaceae</taxon>
        <taxon>Phragmitibacter</taxon>
    </lineage>
</organism>
<dbReference type="AlphaFoldDB" id="A0A5R8KLF0"/>
<evidence type="ECO:0000313" key="11">
    <source>
        <dbReference type="Proteomes" id="UP000306196"/>
    </source>
</evidence>
<evidence type="ECO:0000256" key="7">
    <source>
        <dbReference type="ARBA" id="ARBA00023177"/>
    </source>
</evidence>
<evidence type="ECO:0000256" key="5">
    <source>
        <dbReference type="ARBA" id="ARBA00022989"/>
    </source>
</evidence>
<evidence type="ECO:0000259" key="9">
    <source>
        <dbReference type="Pfam" id="PF00909"/>
    </source>
</evidence>
<dbReference type="Pfam" id="PF00909">
    <property type="entry name" value="Ammonium_transp"/>
    <property type="match status" value="1"/>
</dbReference>
<proteinExistence type="inferred from homology"/>
<feature type="domain" description="Ammonium transporter AmtB-like" evidence="9">
    <location>
        <begin position="19"/>
        <end position="437"/>
    </location>
</feature>
<evidence type="ECO:0000256" key="3">
    <source>
        <dbReference type="ARBA" id="ARBA00022448"/>
    </source>
</evidence>
<feature type="transmembrane region" description="Helical" evidence="8">
    <location>
        <begin position="124"/>
        <end position="145"/>
    </location>
</feature>
<dbReference type="GO" id="GO:0008519">
    <property type="term" value="F:ammonium channel activity"/>
    <property type="evidence" value="ECO:0007669"/>
    <property type="project" value="InterPro"/>
</dbReference>
<dbReference type="InterPro" id="IPR029020">
    <property type="entry name" value="Ammonium/urea_transptr"/>
</dbReference>
<dbReference type="Gene3D" id="1.10.3430.10">
    <property type="entry name" value="Ammonium transporter AmtB like domains"/>
    <property type="match status" value="1"/>
</dbReference>